<gene>
    <name evidence="1" type="ORF">DRJ00_01425</name>
</gene>
<protein>
    <submittedName>
        <fullName evidence="1">Uncharacterized protein</fullName>
    </submittedName>
</protein>
<name>A0A497E7E5_UNCAE</name>
<evidence type="ECO:0000313" key="2">
    <source>
        <dbReference type="Proteomes" id="UP000279422"/>
    </source>
</evidence>
<comment type="caution">
    <text evidence="1">The sequence shown here is derived from an EMBL/GenBank/DDBJ whole genome shotgun (WGS) entry which is preliminary data.</text>
</comment>
<accession>A0A497E7E5</accession>
<reference evidence="1 2" key="1">
    <citation type="submission" date="2018-06" db="EMBL/GenBank/DDBJ databases">
        <title>Extensive metabolic versatility and redundancy in microbially diverse, dynamic hydrothermal sediments.</title>
        <authorList>
            <person name="Dombrowski N."/>
            <person name="Teske A."/>
            <person name="Baker B.J."/>
        </authorList>
    </citation>
    <scope>NUCLEOTIDE SEQUENCE [LARGE SCALE GENOMIC DNA]</scope>
    <source>
        <strain evidence="1">B47_G16</strain>
    </source>
</reference>
<evidence type="ECO:0000313" key="1">
    <source>
        <dbReference type="EMBL" id="RLE10444.1"/>
    </source>
</evidence>
<proteinExistence type="predicted"/>
<dbReference type="AlphaFoldDB" id="A0A497E7E5"/>
<organism evidence="1 2">
    <name type="scientific">Aerophobetes bacterium</name>
    <dbReference type="NCBI Taxonomy" id="2030807"/>
    <lineage>
        <taxon>Bacteria</taxon>
        <taxon>Candidatus Aerophobota</taxon>
    </lineage>
</organism>
<dbReference type="EMBL" id="QMPZ01000008">
    <property type="protein sequence ID" value="RLE10444.1"/>
    <property type="molecule type" value="Genomic_DNA"/>
</dbReference>
<dbReference type="Proteomes" id="UP000279422">
    <property type="component" value="Unassembled WGS sequence"/>
</dbReference>
<sequence length="189" mass="22067">MRRKALWIKLAILGVIVMSLLASSSGVASQKRRAITVRGEGLILNYSEEVYWSEEQFNQEYEKYSENKAKYLKDFIENFSHMFLESGLKANDWSISFKSQYSLKTKETTCSVLVQCKIDGAGSGTRESPYFRTEWLLMPILGGEIDLYKFKYLTDKMLVYEGEVNHVPIKITFEFSKPISHCHYHIWYR</sequence>